<feature type="transmembrane region" description="Helical" evidence="6">
    <location>
        <begin position="242"/>
        <end position="263"/>
    </location>
</feature>
<reference evidence="8" key="1">
    <citation type="submission" date="2016-10" db="EMBL/GenBank/DDBJ databases">
        <authorList>
            <person name="Varghese N."/>
            <person name="Submissions S."/>
        </authorList>
    </citation>
    <scope>NUCLEOTIDE SEQUENCE [LARGE SCALE GENOMIC DNA]</scope>
    <source>
        <strain evidence="8">DSM 44718</strain>
    </source>
</reference>
<feature type="transmembrane region" description="Helical" evidence="6">
    <location>
        <begin position="296"/>
        <end position="314"/>
    </location>
</feature>
<evidence type="ECO:0000313" key="7">
    <source>
        <dbReference type="EMBL" id="SDZ59518.1"/>
    </source>
</evidence>
<feature type="transmembrane region" description="Helical" evidence="6">
    <location>
        <begin position="99"/>
        <end position="127"/>
    </location>
</feature>
<dbReference type="GO" id="GO:0022857">
    <property type="term" value="F:transmembrane transporter activity"/>
    <property type="evidence" value="ECO:0007669"/>
    <property type="project" value="InterPro"/>
</dbReference>
<dbReference type="PANTHER" id="PTHR32196">
    <property type="entry name" value="ABC TRANSPORTER PERMEASE PROTEIN YPHD-RELATED-RELATED"/>
    <property type="match status" value="1"/>
</dbReference>
<dbReference type="EMBL" id="FNQB01000004">
    <property type="protein sequence ID" value="SDZ59518.1"/>
    <property type="molecule type" value="Genomic_DNA"/>
</dbReference>
<feature type="transmembrane region" description="Helical" evidence="6">
    <location>
        <begin position="40"/>
        <end position="62"/>
    </location>
</feature>
<dbReference type="STRING" id="137265.SAMN05421684_6888"/>
<dbReference type="InterPro" id="IPR001851">
    <property type="entry name" value="ABC_transp_permease"/>
</dbReference>
<protein>
    <submittedName>
        <fullName evidence="7">Ribose transport system permease protein</fullName>
    </submittedName>
</protein>
<comment type="subcellular location">
    <subcellularLocation>
        <location evidence="1">Cell membrane</location>
        <topology evidence="1">Multi-pass membrane protein</topology>
    </subcellularLocation>
</comment>
<evidence type="ECO:0000313" key="8">
    <source>
        <dbReference type="Proteomes" id="UP000199632"/>
    </source>
</evidence>
<evidence type="ECO:0000256" key="4">
    <source>
        <dbReference type="ARBA" id="ARBA00022989"/>
    </source>
</evidence>
<dbReference type="CDD" id="cd06579">
    <property type="entry name" value="TM_PBP1_transp_AraH_like"/>
    <property type="match status" value="1"/>
</dbReference>
<proteinExistence type="predicted"/>
<evidence type="ECO:0000256" key="1">
    <source>
        <dbReference type="ARBA" id="ARBA00004651"/>
    </source>
</evidence>
<keyword evidence="3 6" id="KW-0812">Transmembrane</keyword>
<feature type="transmembrane region" description="Helical" evidence="6">
    <location>
        <begin position="320"/>
        <end position="337"/>
    </location>
</feature>
<sequence>MNDALRVAGADASPSVSVGDPGPRGRRGRLATAVAEAPPWTGVGVVLVVMVVGLAVSQPLFLTYLNLNNVARGLAIPLLLAIGATLLLTTGMIDLSIGSMLALCTMVAAGCLVAGLPAWVALLATILAGGVLGAVNGALIAKAGLSFFVVTLGALAVYRSAAQLPTEGISVQLSDKAGFGLFTWLGDGEIGPVSVPVVVAVLTLALAFFVMRWTNFGRQVYAVGGNEHAARLSGIPVERVRIAVFSVNGLLVGLAAVLFAGRIQSGSPLIGQGIELEVIAAVLLGGTSFLGGQSSLVGTTLGVLFIAVLQNALNLVGVQALWRGVVTGAVLILAVWIDRLRRGKAAS</sequence>
<organism evidence="7 8">
    <name type="scientific">Asanoa ishikariensis</name>
    <dbReference type="NCBI Taxonomy" id="137265"/>
    <lineage>
        <taxon>Bacteria</taxon>
        <taxon>Bacillati</taxon>
        <taxon>Actinomycetota</taxon>
        <taxon>Actinomycetes</taxon>
        <taxon>Micromonosporales</taxon>
        <taxon>Micromonosporaceae</taxon>
        <taxon>Asanoa</taxon>
    </lineage>
</organism>
<feature type="transmembrane region" description="Helical" evidence="6">
    <location>
        <begin position="139"/>
        <end position="158"/>
    </location>
</feature>
<evidence type="ECO:0000256" key="3">
    <source>
        <dbReference type="ARBA" id="ARBA00022692"/>
    </source>
</evidence>
<keyword evidence="8" id="KW-1185">Reference proteome</keyword>
<dbReference type="PANTHER" id="PTHR32196:SF72">
    <property type="entry name" value="RIBOSE IMPORT PERMEASE PROTEIN RBSC"/>
    <property type="match status" value="1"/>
</dbReference>
<gene>
    <name evidence="7" type="ORF">SAMN05421684_6888</name>
</gene>
<keyword evidence="4 6" id="KW-1133">Transmembrane helix</keyword>
<feature type="transmembrane region" description="Helical" evidence="6">
    <location>
        <begin position="190"/>
        <end position="211"/>
    </location>
</feature>
<evidence type="ECO:0000256" key="2">
    <source>
        <dbReference type="ARBA" id="ARBA00022475"/>
    </source>
</evidence>
<keyword evidence="2" id="KW-1003">Cell membrane</keyword>
<dbReference type="AlphaFoldDB" id="A0A1H3UAU2"/>
<keyword evidence="5 6" id="KW-0472">Membrane</keyword>
<dbReference type="Proteomes" id="UP000199632">
    <property type="component" value="Unassembled WGS sequence"/>
</dbReference>
<dbReference type="GO" id="GO:0005886">
    <property type="term" value="C:plasma membrane"/>
    <property type="evidence" value="ECO:0007669"/>
    <property type="project" value="UniProtKB-SubCell"/>
</dbReference>
<name>A0A1H3UAU2_9ACTN</name>
<evidence type="ECO:0000256" key="6">
    <source>
        <dbReference type="SAM" id="Phobius"/>
    </source>
</evidence>
<dbReference type="Pfam" id="PF02653">
    <property type="entry name" value="BPD_transp_2"/>
    <property type="match status" value="1"/>
</dbReference>
<accession>A0A1H3UAU2</accession>
<evidence type="ECO:0000256" key="5">
    <source>
        <dbReference type="ARBA" id="ARBA00023136"/>
    </source>
</evidence>
<feature type="transmembrane region" description="Helical" evidence="6">
    <location>
        <begin position="74"/>
        <end position="93"/>
    </location>
</feature>